<keyword evidence="3" id="KW-1185">Reference proteome</keyword>
<organism evidence="2 3">
    <name type="scientific">Enterobacter phage vB_EhoM-IME523</name>
    <dbReference type="NCBI Taxonomy" id="2596709"/>
    <lineage>
        <taxon>Viruses</taxon>
        <taxon>Duplodnaviria</taxon>
        <taxon>Heunggongvirae</taxon>
        <taxon>Uroviricota</taxon>
        <taxon>Caudoviricetes</taxon>
        <taxon>Pantevenvirales</taxon>
        <taxon>Straboviridae</taxon>
        <taxon>Tevenvirinae</taxon>
        <taxon>Kanagawavirus</taxon>
        <taxon>Kanagawavirus eclm</taxon>
    </lineage>
</organism>
<dbReference type="InterPro" id="IPR039477">
    <property type="entry name" value="ILEI/PANDER_dom"/>
</dbReference>
<dbReference type="Pfam" id="PF15711">
    <property type="entry name" value="ILEI"/>
    <property type="match status" value="1"/>
</dbReference>
<protein>
    <submittedName>
        <fullName evidence="2">Hinge connector</fullName>
    </submittedName>
</protein>
<evidence type="ECO:0000313" key="2">
    <source>
        <dbReference type="EMBL" id="QEA10741.1"/>
    </source>
</evidence>
<evidence type="ECO:0000313" key="3">
    <source>
        <dbReference type="Proteomes" id="UP000516307"/>
    </source>
</evidence>
<dbReference type="GeneID" id="77926095"/>
<accession>A0A7G3KDE1</accession>
<dbReference type="RefSeq" id="YP_010650513.1">
    <property type="nucleotide sequence ID" value="NC_070777.1"/>
</dbReference>
<feature type="domain" description="ILEI/PANDER" evidence="1">
    <location>
        <begin position="57"/>
        <end position="122"/>
    </location>
</feature>
<sequence>MEKYMAGFGQGFVQATILSENNAVKYRISASGSCTKSTVRPYIKVQDQPISILVRPGLNVYIFNTTTLTIEETKNYMFTNDASSSNEAFITYMDSLPAGKLAIMLSEGKLNTDDTLISWFKSRNSTAWPSKFDVSNFDAAYTAFYATSKASITSEHVIFNDGVKDEPVEPLIDVVYDYYSDIGATGFPKRIFEFAEEARPTETGLAIIRLPTTDLQTPLADYNLKSGDVVYFKLQLLIDTTDPSGIPAGTTRASVRFFNETTLVSDTTIEANILNLGEWQLFERDITIPEGATSFTVYVSRQSTNDIAAARNLVMTETSRYRYPLMRASEFGVNGIRNNVLMEDVPNDELLILKNTDADDRGIVRSAEFREV</sequence>
<dbReference type="EMBL" id="MN087708">
    <property type="protein sequence ID" value="QEA10741.1"/>
    <property type="molecule type" value="Genomic_DNA"/>
</dbReference>
<proteinExistence type="predicted"/>
<name>A0A7G3KDE1_9CAUD</name>
<dbReference type="KEGG" id="vg:77926095"/>
<evidence type="ECO:0000259" key="1">
    <source>
        <dbReference type="Pfam" id="PF15711"/>
    </source>
</evidence>
<dbReference type="Proteomes" id="UP000516307">
    <property type="component" value="Segment"/>
</dbReference>
<dbReference type="PROSITE" id="PS52031">
    <property type="entry name" value="GG_LECTIN"/>
    <property type="match status" value="1"/>
</dbReference>
<reference evidence="2 3" key="1">
    <citation type="submission" date="2019-06" db="EMBL/GenBank/DDBJ databases">
        <authorList>
            <person name="Lin W."/>
            <person name="Gao M."/>
            <person name="Li D."/>
        </authorList>
    </citation>
    <scope>NUCLEOTIDE SEQUENCE [LARGE SCALE GENOMIC DNA]</scope>
</reference>